<dbReference type="InterPro" id="IPR019410">
    <property type="entry name" value="Methyltransf_16"/>
</dbReference>
<keyword evidence="2" id="KW-1185">Reference proteome</keyword>
<reference evidence="1 2" key="1">
    <citation type="submission" date="2016-07" db="EMBL/GenBank/DDBJ databases">
        <title>Pervasive Adenine N6-methylation of Active Genes in Fungi.</title>
        <authorList>
            <consortium name="DOE Joint Genome Institute"/>
            <person name="Mondo S.J."/>
            <person name="Dannebaum R.O."/>
            <person name="Kuo R.C."/>
            <person name="Labutti K."/>
            <person name="Haridas S."/>
            <person name="Kuo A."/>
            <person name="Salamov A."/>
            <person name="Ahrendt S.R."/>
            <person name="Lipzen A."/>
            <person name="Sullivan W."/>
            <person name="Andreopoulos W.B."/>
            <person name="Clum A."/>
            <person name="Lindquist E."/>
            <person name="Daum C."/>
            <person name="Ramamoorthy G.K."/>
            <person name="Gryganskyi A."/>
            <person name="Culley D."/>
            <person name="Magnuson J.K."/>
            <person name="James T.Y."/>
            <person name="O'Malley M.A."/>
            <person name="Stajich J.E."/>
            <person name="Spatafora J.W."/>
            <person name="Visel A."/>
            <person name="Grigoriev I.V."/>
        </authorList>
    </citation>
    <scope>NUCLEOTIDE SEQUENCE [LARGE SCALE GENOMIC DNA]</scope>
    <source>
        <strain evidence="1 2">CBS 931.73</strain>
    </source>
</reference>
<evidence type="ECO:0000313" key="1">
    <source>
        <dbReference type="EMBL" id="ORX88964.1"/>
    </source>
</evidence>
<dbReference type="SUPFAM" id="SSF53335">
    <property type="entry name" value="S-adenosyl-L-methionine-dependent methyltransferases"/>
    <property type="match status" value="1"/>
</dbReference>
<gene>
    <name evidence="1" type="ORF">K493DRAFT_319074</name>
</gene>
<comment type="caution">
    <text evidence="1">The sequence shown here is derived from an EMBL/GenBank/DDBJ whole genome shotgun (WGS) entry which is preliminary data.</text>
</comment>
<dbReference type="AlphaFoldDB" id="A0A1Y1XUL2"/>
<dbReference type="STRING" id="1314790.A0A1Y1XUL2"/>
<proteinExistence type="predicted"/>
<dbReference type="InterPro" id="IPR029063">
    <property type="entry name" value="SAM-dependent_MTases_sf"/>
</dbReference>
<accession>A0A1Y1XUL2</accession>
<dbReference type="Gene3D" id="3.40.50.150">
    <property type="entry name" value="Vaccinia Virus protein VP39"/>
    <property type="match status" value="1"/>
</dbReference>
<dbReference type="FunCoup" id="A0A1Y1XUL2">
    <property type="interactions" value="201"/>
</dbReference>
<dbReference type="OrthoDB" id="194386at2759"/>
<sequence length="253" mass="28715">MPDPTTFQYITSGWEDGEFTNKEMEELDRWTLQAADNISVKLGQFTLSFEQDPHSPHLGGYAWGSSFILSCYLECLFRRGGKGSNRKKCLNVAGKNCLELGAGIGVPGIVLSKLEANVIMTDIPELVPRLERNVALNQANVTTMPLVWGRGYQKEIDRIKQEFPLDFIFAADCIYSEASATDLVYTMNELCDEHKKTTIYCMSEVRNQAAQDAFVANAKELLNLEILPTTAWHPYVPEQMRLDFVRFYRLTKH</sequence>
<dbReference type="InParanoid" id="A0A1Y1XUL2"/>
<protein>
    <submittedName>
        <fullName evidence="1">Uncharacterized protein</fullName>
    </submittedName>
</protein>
<dbReference type="Pfam" id="PF10294">
    <property type="entry name" value="Methyltransf_16"/>
    <property type="match status" value="1"/>
</dbReference>
<dbReference type="Proteomes" id="UP000193498">
    <property type="component" value="Unassembled WGS sequence"/>
</dbReference>
<name>A0A1Y1XUL2_9FUNG</name>
<evidence type="ECO:0000313" key="2">
    <source>
        <dbReference type="Proteomes" id="UP000193498"/>
    </source>
</evidence>
<organism evidence="1 2">
    <name type="scientific">Basidiobolus meristosporus CBS 931.73</name>
    <dbReference type="NCBI Taxonomy" id="1314790"/>
    <lineage>
        <taxon>Eukaryota</taxon>
        <taxon>Fungi</taxon>
        <taxon>Fungi incertae sedis</taxon>
        <taxon>Zoopagomycota</taxon>
        <taxon>Entomophthoromycotina</taxon>
        <taxon>Basidiobolomycetes</taxon>
        <taxon>Basidiobolales</taxon>
        <taxon>Basidiobolaceae</taxon>
        <taxon>Basidiobolus</taxon>
    </lineage>
</organism>
<dbReference type="PANTHER" id="PTHR14614:SF109">
    <property type="entry name" value="RIBOSOMAL LYSINE N-METHYLTRANSFERASE 5"/>
    <property type="match status" value="1"/>
</dbReference>
<dbReference type="EMBL" id="MCFE01000486">
    <property type="protein sequence ID" value="ORX88964.1"/>
    <property type="molecule type" value="Genomic_DNA"/>
</dbReference>
<dbReference type="PANTHER" id="PTHR14614">
    <property type="entry name" value="HEPATOCELLULAR CARCINOMA-ASSOCIATED ANTIGEN"/>
    <property type="match status" value="1"/>
</dbReference>